<dbReference type="InterPro" id="IPR005545">
    <property type="entry name" value="YCII"/>
</dbReference>
<accession>A0A7Z7J9W0</accession>
<comment type="similarity">
    <text evidence="1">Belongs to the YciI family.</text>
</comment>
<dbReference type="AlphaFoldDB" id="A0A7Z7J9W0"/>
<organism evidence="3 4">
    <name type="scientific">Cupriavidus taiwanensis</name>
    <dbReference type="NCBI Taxonomy" id="164546"/>
    <lineage>
        <taxon>Bacteria</taxon>
        <taxon>Pseudomonadati</taxon>
        <taxon>Pseudomonadota</taxon>
        <taxon>Betaproteobacteria</taxon>
        <taxon>Burkholderiales</taxon>
        <taxon>Burkholderiaceae</taxon>
        <taxon>Cupriavidus</taxon>
    </lineage>
</organism>
<dbReference type="InterPro" id="IPR011008">
    <property type="entry name" value="Dimeric_a/b-barrel"/>
</dbReference>
<dbReference type="PANTHER" id="PTHR33606">
    <property type="entry name" value="PROTEIN YCII"/>
    <property type="match status" value="1"/>
</dbReference>
<dbReference type="GeneID" id="29761011"/>
<reference evidence="3 4" key="1">
    <citation type="submission" date="2018-01" db="EMBL/GenBank/DDBJ databases">
        <authorList>
            <person name="Clerissi C."/>
        </authorList>
    </citation>
    <scope>NUCLEOTIDE SEQUENCE [LARGE SCALE GENOMIC DNA]</scope>
    <source>
        <strain evidence="3">Cupriavidus taiwanensis STM 6021</strain>
    </source>
</reference>
<proteinExistence type="inferred from homology"/>
<dbReference type="InterPro" id="IPR051807">
    <property type="entry name" value="Sec-metab_biosynth-assoc"/>
</dbReference>
<gene>
    <name evidence="3" type="ORF">CBM2594_A80512</name>
</gene>
<comment type="caution">
    <text evidence="3">The sequence shown here is derived from an EMBL/GenBank/DDBJ whole genome shotgun (WGS) entry which is preliminary data.</text>
</comment>
<dbReference type="PANTHER" id="PTHR33606:SF3">
    <property type="entry name" value="PROTEIN YCII"/>
    <property type="match status" value="1"/>
</dbReference>
<evidence type="ECO:0000256" key="1">
    <source>
        <dbReference type="ARBA" id="ARBA00007689"/>
    </source>
</evidence>
<dbReference type="EMBL" id="OGUU01000012">
    <property type="protein sequence ID" value="SPC19073.1"/>
    <property type="molecule type" value="Genomic_DNA"/>
</dbReference>
<protein>
    <recommendedName>
        <fullName evidence="2">YCII-related domain-containing protein</fullName>
    </recommendedName>
</protein>
<dbReference type="Pfam" id="PF03795">
    <property type="entry name" value="YCII"/>
    <property type="match status" value="1"/>
</dbReference>
<sequence length="97" mass="11181">MIFAVRFHDRPDQLALRNAFLQTHLDWLAQHRDMIPIAGSLREAPNEGAVGGLWIVRAADRAEVEALIQTDPFWTQGLRERVEIHSWHRAFDDPVTL</sequence>
<evidence type="ECO:0000313" key="4">
    <source>
        <dbReference type="Proteomes" id="UP000257139"/>
    </source>
</evidence>
<dbReference type="RefSeq" id="WP_012353906.1">
    <property type="nucleotide sequence ID" value="NZ_CBCRZP010000001.1"/>
</dbReference>
<evidence type="ECO:0000313" key="3">
    <source>
        <dbReference type="EMBL" id="SPC19073.1"/>
    </source>
</evidence>
<dbReference type="Gene3D" id="3.30.70.1060">
    <property type="entry name" value="Dimeric alpha+beta barrel"/>
    <property type="match status" value="1"/>
</dbReference>
<dbReference type="SUPFAM" id="SSF54909">
    <property type="entry name" value="Dimeric alpha+beta barrel"/>
    <property type="match status" value="1"/>
</dbReference>
<dbReference type="Proteomes" id="UP000257139">
    <property type="component" value="Chromosome CBM2594_a"/>
</dbReference>
<evidence type="ECO:0000259" key="2">
    <source>
        <dbReference type="Pfam" id="PF03795"/>
    </source>
</evidence>
<name>A0A7Z7J9W0_9BURK</name>
<feature type="domain" description="YCII-related" evidence="2">
    <location>
        <begin position="1"/>
        <end position="87"/>
    </location>
</feature>
<dbReference type="OMA" id="CKANADR"/>